<evidence type="ECO:0000256" key="1">
    <source>
        <dbReference type="ARBA" id="ARBA00004141"/>
    </source>
</evidence>
<keyword evidence="5 8" id="KW-1133">Transmembrane helix</keyword>
<reference evidence="9" key="1">
    <citation type="submission" date="2021-01" db="EMBL/GenBank/DDBJ databases">
        <authorList>
            <person name="Corre E."/>
            <person name="Pelletier E."/>
            <person name="Niang G."/>
            <person name="Scheremetjew M."/>
            <person name="Finn R."/>
            <person name="Kale V."/>
            <person name="Holt S."/>
            <person name="Cochrane G."/>
            <person name="Meng A."/>
            <person name="Brown T."/>
            <person name="Cohen L."/>
        </authorList>
    </citation>
    <scope>NUCLEOTIDE SEQUENCE</scope>
    <source>
        <strain evidence="9">CCMP 769</strain>
    </source>
</reference>
<dbReference type="PANTHER" id="PTHR43829">
    <property type="entry name" value="AQUAPORIN OR AQUAGLYCEROPORIN RELATED"/>
    <property type="match status" value="1"/>
</dbReference>
<evidence type="ECO:0000256" key="8">
    <source>
        <dbReference type="SAM" id="Phobius"/>
    </source>
</evidence>
<gene>
    <name evidence="9" type="ORF">RMAR00112_LOCUS19556</name>
</gene>
<evidence type="ECO:0000256" key="7">
    <source>
        <dbReference type="RuleBase" id="RU000477"/>
    </source>
</evidence>
<dbReference type="InterPro" id="IPR050363">
    <property type="entry name" value="MIP/Aquaporin"/>
</dbReference>
<dbReference type="PRINTS" id="PR00783">
    <property type="entry name" value="MINTRINSICP"/>
</dbReference>
<organism evidence="9">
    <name type="scientific">Rhodosorus marinus</name>
    <dbReference type="NCBI Taxonomy" id="101924"/>
    <lineage>
        <taxon>Eukaryota</taxon>
        <taxon>Rhodophyta</taxon>
        <taxon>Stylonematophyceae</taxon>
        <taxon>Stylonematales</taxon>
        <taxon>Stylonemataceae</taxon>
        <taxon>Rhodosorus</taxon>
    </lineage>
</organism>
<dbReference type="PROSITE" id="PS00221">
    <property type="entry name" value="MIP"/>
    <property type="match status" value="1"/>
</dbReference>
<dbReference type="Pfam" id="PF00230">
    <property type="entry name" value="MIP"/>
    <property type="match status" value="1"/>
</dbReference>
<dbReference type="Gene3D" id="1.20.1080.10">
    <property type="entry name" value="Glycerol uptake facilitator protein"/>
    <property type="match status" value="1"/>
</dbReference>
<dbReference type="PANTHER" id="PTHR43829:SF9">
    <property type="entry name" value="AQUAPORIN-9"/>
    <property type="match status" value="1"/>
</dbReference>
<evidence type="ECO:0000256" key="2">
    <source>
        <dbReference type="ARBA" id="ARBA00006175"/>
    </source>
</evidence>
<evidence type="ECO:0000313" key="9">
    <source>
        <dbReference type="EMBL" id="CAE0051556.1"/>
    </source>
</evidence>
<keyword evidence="3 7" id="KW-0813">Transport</keyword>
<protein>
    <recommendedName>
        <fullName evidence="10">Aquaporin</fullName>
    </recommendedName>
</protein>
<keyword evidence="6 8" id="KW-0472">Membrane</keyword>
<feature type="transmembrane region" description="Helical" evidence="8">
    <location>
        <begin position="238"/>
        <end position="260"/>
    </location>
</feature>
<evidence type="ECO:0000256" key="4">
    <source>
        <dbReference type="ARBA" id="ARBA00022692"/>
    </source>
</evidence>
<feature type="transmembrane region" description="Helical" evidence="8">
    <location>
        <begin position="190"/>
        <end position="217"/>
    </location>
</feature>
<feature type="transmembrane region" description="Helical" evidence="8">
    <location>
        <begin position="388"/>
        <end position="409"/>
    </location>
</feature>
<evidence type="ECO:0000256" key="6">
    <source>
        <dbReference type="ARBA" id="ARBA00023136"/>
    </source>
</evidence>
<dbReference type="GO" id="GO:0005886">
    <property type="term" value="C:plasma membrane"/>
    <property type="evidence" value="ECO:0007669"/>
    <property type="project" value="TreeGrafter"/>
</dbReference>
<dbReference type="CDD" id="cd00333">
    <property type="entry name" value="MIP"/>
    <property type="match status" value="1"/>
</dbReference>
<dbReference type="InterPro" id="IPR000425">
    <property type="entry name" value="MIP"/>
</dbReference>
<keyword evidence="4 7" id="KW-0812">Transmembrane</keyword>
<evidence type="ECO:0008006" key="10">
    <source>
        <dbReference type="Google" id="ProtNLM"/>
    </source>
</evidence>
<comment type="similarity">
    <text evidence="2 7">Belongs to the MIP/aquaporin (TC 1.A.8) family.</text>
</comment>
<dbReference type="InterPro" id="IPR022357">
    <property type="entry name" value="MIP_CS"/>
</dbReference>
<proteinExistence type="inferred from homology"/>
<dbReference type="InterPro" id="IPR023271">
    <property type="entry name" value="Aquaporin-like"/>
</dbReference>
<feature type="transmembrane region" description="Helical" evidence="8">
    <location>
        <begin position="335"/>
        <end position="354"/>
    </location>
</feature>
<sequence length="418" mass="46113">MEVRAEDGGLEWKSDEILCDTVTEVWFTNTEDGKSVQLHGISRNFLESIAVRDLKLNFNGYLVNVTKVDPANCTVEFDADALPQNLDVDQIPVNVVIRGQHLDSKWDYHNTTAVGQAEPDLPDLTKDGATKLGAEVANKQERFLRRLRGEGRVGYLLLEQCVAELLGTMIIVVFGVGSVCTAVLTEAQRGIWQVAVTWGFGVAFAIYSTASISGAHLNPAVSLAFAMFRPLDFHWKRLLPYWISQILGGMLGGAINLGIFRSWYDLRDPNRDTLVYASTFGEYFPNPSMWSEPEDQSLMYVAECMAVEAWGAGVLMFMILVFTDPRNQALKSKDAAPFFIGFTVAMLICLYAPLQQAGWNPARDLGPRIIAAIAGYGTMAIPGPRNGFWAYIVGPLIGAPLGALVYDVILARGLRKYE</sequence>
<dbReference type="EMBL" id="HBHW01025228">
    <property type="protein sequence ID" value="CAE0051556.1"/>
    <property type="molecule type" value="Transcribed_RNA"/>
</dbReference>
<evidence type="ECO:0000256" key="5">
    <source>
        <dbReference type="ARBA" id="ARBA00022989"/>
    </source>
</evidence>
<dbReference type="GO" id="GO:0015254">
    <property type="term" value="F:glycerol channel activity"/>
    <property type="evidence" value="ECO:0007669"/>
    <property type="project" value="TreeGrafter"/>
</dbReference>
<evidence type="ECO:0000256" key="3">
    <source>
        <dbReference type="ARBA" id="ARBA00022448"/>
    </source>
</evidence>
<name>A0A7S3EFU7_9RHOD</name>
<feature type="transmembrane region" description="Helical" evidence="8">
    <location>
        <begin position="298"/>
        <end position="323"/>
    </location>
</feature>
<dbReference type="AlphaFoldDB" id="A0A7S3EFU7"/>
<accession>A0A7S3EFU7</accession>
<comment type="subcellular location">
    <subcellularLocation>
        <location evidence="1">Membrane</location>
        <topology evidence="1">Multi-pass membrane protein</topology>
    </subcellularLocation>
</comment>
<feature type="transmembrane region" description="Helical" evidence="8">
    <location>
        <begin position="155"/>
        <end position="184"/>
    </location>
</feature>
<dbReference type="SUPFAM" id="SSF81338">
    <property type="entry name" value="Aquaporin-like"/>
    <property type="match status" value="1"/>
</dbReference>